<reference evidence="9 10" key="1">
    <citation type="submission" date="2013-08" db="EMBL/GenBank/DDBJ databases">
        <authorList>
            <person name="Durkin A.S."/>
            <person name="Haft D.R."/>
            <person name="McCorrison J."/>
            <person name="Torralba M."/>
            <person name="Gillis M."/>
            <person name="Haft D.H."/>
            <person name="Methe B."/>
            <person name="Sutton G."/>
            <person name="Nelson K.E."/>
        </authorList>
    </citation>
    <scope>NUCLEOTIDE SEQUENCE [LARGE SCALE GENOMIC DNA]</scope>
    <source>
        <strain evidence="9 10">F0195</strain>
    </source>
</reference>
<evidence type="ECO:0000256" key="7">
    <source>
        <dbReference type="RuleBase" id="RU363032"/>
    </source>
</evidence>
<keyword evidence="6 7" id="KW-0472">Membrane</keyword>
<gene>
    <name evidence="9" type="primary">phnE_1</name>
    <name evidence="9" type="ORF">HMPREF1316_0187</name>
</gene>
<dbReference type="STRING" id="1125712.HMPREF1316_0187"/>
<evidence type="ECO:0000259" key="8">
    <source>
        <dbReference type="PROSITE" id="PS50928"/>
    </source>
</evidence>
<keyword evidence="5 7" id="KW-1133">Transmembrane helix</keyword>
<dbReference type="InterPro" id="IPR005769">
    <property type="entry name" value="PhnE/PtxC"/>
</dbReference>
<dbReference type="AlphaFoldDB" id="U2T561"/>
<feature type="transmembrane region" description="Helical" evidence="7">
    <location>
        <begin position="104"/>
        <end position="127"/>
    </location>
</feature>
<evidence type="ECO:0000256" key="3">
    <source>
        <dbReference type="ARBA" id="ARBA00022475"/>
    </source>
</evidence>
<dbReference type="PROSITE" id="PS50928">
    <property type="entry name" value="ABC_TM1"/>
    <property type="match status" value="1"/>
</dbReference>
<sequence>MGTSRGGGPTISGGIRLTAFDHIFRPTTITLPNGSTVTKRASRVPLAALFILALSVLSIRVTKFDPAVLAARGSAFFDILRAMAPPNWSYMGDVWQPLFDTIKMSLLGSFVGSVLVIPFAVAASTNIVHSRVVVAIMRLLLSIIRTLPTIVTALIATYIFGLGTLAGTTAIAVFTFAYVGKILYEEIEVVDMGAFEAMEAMGAGKVRACRWAILPQIAPSYLSNCLYCFEGNVRYASILGYVGAGGLGLLLNERLGWRMYPDVGMVIVALFVTVFVIETVSRAARRRLS</sequence>
<dbReference type="EMBL" id="AWEZ01000045">
    <property type="protein sequence ID" value="ERL08184.1"/>
    <property type="molecule type" value="Genomic_DNA"/>
</dbReference>
<feature type="transmembrane region" description="Helical" evidence="7">
    <location>
        <begin position="41"/>
        <end position="59"/>
    </location>
</feature>
<name>U2T561_9ACTN</name>
<accession>U2T561</accession>
<evidence type="ECO:0000256" key="6">
    <source>
        <dbReference type="ARBA" id="ARBA00023136"/>
    </source>
</evidence>
<evidence type="ECO:0000256" key="4">
    <source>
        <dbReference type="ARBA" id="ARBA00022692"/>
    </source>
</evidence>
<organism evidence="9 10">
    <name type="scientific">Olsenella profusa F0195</name>
    <dbReference type="NCBI Taxonomy" id="1125712"/>
    <lineage>
        <taxon>Bacteria</taxon>
        <taxon>Bacillati</taxon>
        <taxon>Actinomycetota</taxon>
        <taxon>Coriobacteriia</taxon>
        <taxon>Coriobacteriales</taxon>
        <taxon>Atopobiaceae</taxon>
        <taxon>Olsenella</taxon>
    </lineage>
</organism>
<evidence type="ECO:0000313" key="9">
    <source>
        <dbReference type="EMBL" id="ERL08184.1"/>
    </source>
</evidence>
<dbReference type="eggNOG" id="COG3639">
    <property type="taxonomic scope" value="Bacteria"/>
</dbReference>
<keyword evidence="3" id="KW-1003">Cell membrane</keyword>
<dbReference type="PATRIC" id="fig|1125712.3.peg.1313"/>
<feature type="transmembrane region" description="Helical" evidence="7">
    <location>
        <begin position="263"/>
        <end position="281"/>
    </location>
</feature>
<keyword evidence="2 7" id="KW-0813">Transport</keyword>
<dbReference type="GO" id="GO:0015416">
    <property type="term" value="F:ABC-type phosphonate transporter activity"/>
    <property type="evidence" value="ECO:0007669"/>
    <property type="project" value="InterPro"/>
</dbReference>
<keyword evidence="10" id="KW-1185">Reference proteome</keyword>
<feature type="domain" description="ABC transmembrane type-1" evidence="8">
    <location>
        <begin position="98"/>
        <end position="281"/>
    </location>
</feature>
<comment type="caution">
    <text evidence="9">The sequence shown here is derived from an EMBL/GenBank/DDBJ whole genome shotgun (WGS) entry which is preliminary data.</text>
</comment>
<dbReference type="OrthoDB" id="9808005at2"/>
<dbReference type="CDD" id="cd06261">
    <property type="entry name" value="TM_PBP2"/>
    <property type="match status" value="1"/>
</dbReference>
<dbReference type="Gene3D" id="1.10.3720.10">
    <property type="entry name" value="MetI-like"/>
    <property type="match status" value="1"/>
</dbReference>
<evidence type="ECO:0000256" key="2">
    <source>
        <dbReference type="ARBA" id="ARBA00022448"/>
    </source>
</evidence>
<dbReference type="NCBIfam" id="TIGR01097">
    <property type="entry name" value="PhnE"/>
    <property type="match status" value="1"/>
</dbReference>
<dbReference type="Pfam" id="PF00528">
    <property type="entry name" value="BPD_transp_1"/>
    <property type="match status" value="1"/>
</dbReference>
<comment type="similarity">
    <text evidence="7">Belongs to the binding-protein-dependent transport system permease family.</text>
</comment>
<dbReference type="SUPFAM" id="SSF161098">
    <property type="entry name" value="MetI-like"/>
    <property type="match status" value="1"/>
</dbReference>
<keyword evidence="4 7" id="KW-0812">Transmembrane</keyword>
<dbReference type="Proteomes" id="UP000016638">
    <property type="component" value="Unassembled WGS sequence"/>
</dbReference>
<protein>
    <submittedName>
        <fullName evidence="9">Phosphonate ABC transporter, permease protein PhnE</fullName>
    </submittedName>
</protein>
<evidence type="ECO:0000256" key="5">
    <source>
        <dbReference type="ARBA" id="ARBA00022989"/>
    </source>
</evidence>
<proteinExistence type="inferred from homology"/>
<dbReference type="InterPro" id="IPR035906">
    <property type="entry name" value="MetI-like_sf"/>
</dbReference>
<dbReference type="RefSeq" id="WP_021726053.1">
    <property type="nucleotide sequence ID" value="NZ_AWEZ01000045.1"/>
</dbReference>
<dbReference type="PANTHER" id="PTHR30043:SF1">
    <property type="entry name" value="ABC TRANSPORT SYSTEM PERMEASE PROTEIN P69"/>
    <property type="match status" value="1"/>
</dbReference>
<dbReference type="GO" id="GO:0005886">
    <property type="term" value="C:plasma membrane"/>
    <property type="evidence" value="ECO:0007669"/>
    <property type="project" value="UniProtKB-SubCell"/>
</dbReference>
<comment type="subcellular location">
    <subcellularLocation>
        <location evidence="1 7">Cell membrane</location>
        <topology evidence="1 7">Multi-pass membrane protein</topology>
    </subcellularLocation>
</comment>
<dbReference type="InterPro" id="IPR000515">
    <property type="entry name" value="MetI-like"/>
</dbReference>
<dbReference type="PANTHER" id="PTHR30043">
    <property type="entry name" value="PHOSPHONATES TRANSPORT SYSTEM PERMEASE PROTEIN"/>
    <property type="match status" value="1"/>
</dbReference>
<evidence type="ECO:0000256" key="1">
    <source>
        <dbReference type="ARBA" id="ARBA00004651"/>
    </source>
</evidence>
<evidence type="ECO:0000313" key="10">
    <source>
        <dbReference type="Proteomes" id="UP000016638"/>
    </source>
</evidence>